<dbReference type="InterPro" id="IPR012967">
    <property type="entry name" value="COMT_dimerisation"/>
</dbReference>
<evidence type="ECO:0000256" key="3">
    <source>
        <dbReference type="ARBA" id="ARBA00022691"/>
    </source>
</evidence>
<evidence type="ECO:0000256" key="2">
    <source>
        <dbReference type="ARBA" id="ARBA00022679"/>
    </source>
</evidence>
<dbReference type="PANTHER" id="PTHR43712:SF2">
    <property type="entry name" value="O-METHYLTRANSFERASE CICE"/>
    <property type="match status" value="1"/>
</dbReference>
<name>A0ABX7NL22_9BACT</name>
<keyword evidence="3" id="KW-0949">S-adenosyl-L-methionine</keyword>
<evidence type="ECO:0000313" key="6">
    <source>
        <dbReference type="EMBL" id="QSQ19557.1"/>
    </source>
</evidence>
<evidence type="ECO:0000259" key="5">
    <source>
        <dbReference type="Pfam" id="PF08100"/>
    </source>
</evidence>
<dbReference type="GO" id="GO:0008168">
    <property type="term" value="F:methyltransferase activity"/>
    <property type="evidence" value="ECO:0007669"/>
    <property type="project" value="UniProtKB-KW"/>
</dbReference>
<sequence>MTATPSPTLAQSLHFWARNASNESALLQASLRLGLFAALPVEGDAPPVSLDALARELRASPRGLRSLLELLVCLGFARQDGQGDERRFALARTAAGFLRDASFLSTLQAELPWWEPLGLLDEAVKRGEPVPHGGQRWDVLGHYRALFLDAPPALPSPEAADFFDRFARSGARTQLLITAGRLGLLELLAASPKTMPELGAATYLTTSGLRVLVEVLAKLGLTREDGGAWGLSPEAKQLLEGKALAYLVRSLSVSAQYWEALGKLDETVRSERFILDLKDPEVSRRFYADNSNQITAVFASHFQLSRRAATTLARARPLEGAKVLDIGTGSGVWGAAFARATPTTHVTYFDQAVVLEQVRRNTESLKVSDRARFWPGDLFTQDFGEADFDVIILPQVLNVLRPEALPGIFARVARALRPDGVLLIAEYVLNEGRDGPLDHLYFGLRRFMTNEGDLLSASEYGRLLADVGLTSTVCIPLPTQEMLLAARQGVSLPTQLAPADSVARQEPARGS</sequence>
<dbReference type="SUPFAM" id="SSF46785">
    <property type="entry name" value="Winged helix' DNA-binding domain"/>
    <property type="match status" value="2"/>
</dbReference>
<dbReference type="PANTHER" id="PTHR43712">
    <property type="entry name" value="PUTATIVE (AFU_ORTHOLOGUE AFUA_4G14580)-RELATED"/>
    <property type="match status" value="1"/>
</dbReference>
<dbReference type="InterPro" id="IPR036390">
    <property type="entry name" value="WH_DNA-bd_sf"/>
</dbReference>
<organism evidence="6 7">
    <name type="scientific">Pyxidicoccus parkwayensis</name>
    <dbReference type="NCBI Taxonomy" id="2813578"/>
    <lineage>
        <taxon>Bacteria</taxon>
        <taxon>Pseudomonadati</taxon>
        <taxon>Myxococcota</taxon>
        <taxon>Myxococcia</taxon>
        <taxon>Myxococcales</taxon>
        <taxon>Cystobacterineae</taxon>
        <taxon>Myxococcaceae</taxon>
        <taxon>Pyxidicoccus</taxon>
    </lineage>
</organism>
<dbReference type="SUPFAM" id="SSF53335">
    <property type="entry name" value="S-adenosyl-L-methionine-dependent methyltransferases"/>
    <property type="match status" value="1"/>
</dbReference>
<dbReference type="PROSITE" id="PS51683">
    <property type="entry name" value="SAM_OMT_II"/>
    <property type="match status" value="1"/>
</dbReference>
<dbReference type="Pfam" id="PF00891">
    <property type="entry name" value="Methyltransf_2"/>
    <property type="match status" value="1"/>
</dbReference>
<feature type="domain" description="O-methyltransferase C-terminal" evidence="4">
    <location>
        <begin position="298"/>
        <end position="468"/>
    </location>
</feature>
<protein>
    <submittedName>
        <fullName evidence="6">Methyltransferase domain-containing protein</fullName>
    </submittedName>
</protein>
<dbReference type="GO" id="GO:0032259">
    <property type="term" value="P:methylation"/>
    <property type="evidence" value="ECO:0007669"/>
    <property type="project" value="UniProtKB-KW"/>
</dbReference>
<dbReference type="InterPro" id="IPR001077">
    <property type="entry name" value="COMT_C"/>
</dbReference>
<proteinExistence type="predicted"/>
<keyword evidence="1 6" id="KW-0489">Methyltransferase</keyword>
<dbReference type="RefSeq" id="WP_206721141.1">
    <property type="nucleotide sequence ID" value="NZ_CP071090.1"/>
</dbReference>
<feature type="domain" description="O-methyltransferase dimerisation" evidence="5">
    <location>
        <begin position="22"/>
        <end position="99"/>
    </location>
</feature>
<dbReference type="EMBL" id="CP071090">
    <property type="protein sequence ID" value="QSQ19557.1"/>
    <property type="molecule type" value="Genomic_DNA"/>
</dbReference>
<gene>
    <name evidence="6" type="ORF">JY651_30115</name>
</gene>
<evidence type="ECO:0000313" key="7">
    <source>
        <dbReference type="Proteomes" id="UP000662747"/>
    </source>
</evidence>
<evidence type="ECO:0000259" key="4">
    <source>
        <dbReference type="Pfam" id="PF00891"/>
    </source>
</evidence>
<dbReference type="Gene3D" id="3.40.50.150">
    <property type="entry name" value="Vaccinia Virus protein VP39"/>
    <property type="match status" value="1"/>
</dbReference>
<reference evidence="6 7" key="1">
    <citation type="submission" date="2021-02" db="EMBL/GenBank/DDBJ databases">
        <title>De Novo genome assembly of isolated myxobacteria.</title>
        <authorList>
            <person name="Stevens D.C."/>
        </authorList>
    </citation>
    <scope>NUCLEOTIDE SEQUENCE [LARGE SCALE GENOMIC DNA]</scope>
    <source>
        <strain evidence="7">SCPEA02</strain>
    </source>
</reference>
<evidence type="ECO:0000256" key="1">
    <source>
        <dbReference type="ARBA" id="ARBA00022603"/>
    </source>
</evidence>
<keyword evidence="2" id="KW-0808">Transferase</keyword>
<dbReference type="InterPro" id="IPR016461">
    <property type="entry name" value="COMT-like"/>
</dbReference>
<accession>A0ABX7NL22</accession>
<keyword evidence="7" id="KW-1185">Reference proteome</keyword>
<dbReference type="InterPro" id="IPR029063">
    <property type="entry name" value="SAM-dependent_MTases_sf"/>
</dbReference>
<dbReference type="InterPro" id="IPR036388">
    <property type="entry name" value="WH-like_DNA-bd_sf"/>
</dbReference>
<dbReference type="Gene3D" id="1.10.10.10">
    <property type="entry name" value="Winged helix-like DNA-binding domain superfamily/Winged helix DNA-binding domain"/>
    <property type="match status" value="2"/>
</dbReference>
<dbReference type="Pfam" id="PF08100">
    <property type="entry name" value="Dimerisation"/>
    <property type="match status" value="1"/>
</dbReference>
<dbReference type="CDD" id="cd02440">
    <property type="entry name" value="AdoMet_MTases"/>
    <property type="match status" value="1"/>
</dbReference>
<dbReference type="Proteomes" id="UP000662747">
    <property type="component" value="Chromosome"/>
</dbReference>